<feature type="transmembrane region" description="Helical" evidence="9">
    <location>
        <begin position="317"/>
        <end position="337"/>
    </location>
</feature>
<accession>A0A9W6FT90</accession>
<evidence type="ECO:0000256" key="6">
    <source>
        <dbReference type="ARBA" id="ARBA00022989"/>
    </source>
</evidence>
<feature type="compositionally biased region" description="Polar residues" evidence="8">
    <location>
        <begin position="446"/>
        <end position="456"/>
    </location>
</feature>
<keyword evidence="6 9" id="KW-1133">Transmembrane helix</keyword>
<reference evidence="11" key="1">
    <citation type="submission" date="2022-12" db="EMBL/GenBank/DDBJ databases">
        <title>Reference genome sequencing for broad-spectrum identification of bacterial and archaeal isolates by mass spectrometry.</title>
        <authorList>
            <person name="Sekiguchi Y."/>
            <person name="Tourlousse D.M."/>
        </authorList>
    </citation>
    <scope>NUCLEOTIDE SEQUENCE</scope>
    <source>
        <strain evidence="11">ASRB1</strain>
    </source>
</reference>
<gene>
    <name evidence="11" type="ORF">DAMNIGENAA_00790</name>
</gene>
<dbReference type="InterPro" id="IPR038731">
    <property type="entry name" value="RgtA/B/C-like"/>
</dbReference>
<dbReference type="GO" id="GO:0005886">
    <property type="term" value="C:plasma membrane"/>
    <property type="evidence" value="ECO:0007669"/>
    <property type="project" value="UniProtKB-SubCell"/>
</dbReference>
<dbReference type="Proteomes" id="UP001144372">
    <property type="component" value="Unassembled WGS sequence"/>
</dbReference>
<dbReference type="EMBL" id="BSDR01000001">
    <property type="protein sequence ID" value="GLI32646.1"/>
    <property type="molecule type" value="Genomic_DNA"/>
</dbReference>
<dbReference type="AlphaFoldDB" id="A0A9W6FT90"/>
<evidence type="ECO:0000256" key="3">
    <source>
        <dbReference type="ARBA" id="ARBA00022676"/>
    </source>
</evidence>
<evidence type="ECO:0000313" key="11">
    <source>
        <dbReference type="EMBL" id="GLI32646.1"/>
    </source>
</evidence>
<evidence type="ECO:0000256" key="4">
    <source>
        <dbReference type="ARBA" id="ARBA00022679"/>
    </source>
</evidence>
<feature type="transmembrane region" description="Helical" evidence="9">
    <location>
        <begin position="217"/>
        <end position="239"/>
    </location>
</feature>
<evidence type="ECO:0000256" key="7">
    <source>
        <dbReference type="ARBA" id="ARBA00023136"/>
    </source>
</evidence>
<evidence type="ECO:0000256" key="9">
    <source>
        <dbReference type="SAM" id="Phobius"/>
    </source>
</evidence>
<comment type="subcellular location">
    <subcellularLocation>
        <location evidence="1">Cell membrane</location>
        <topology evidence="1">Multi-pass membrane protein</topology>
    </subcellularLocation>
</comment>
<protein>
    <recommendedName>
        <fullName evidence="10">Glycosyltransferase RgtA/B/C/D-like domain-containing protein</fullName>
    </recommendedName>
</protein>
<keyword evidence="7 9" id="KW-0472">Membrane</keyword>
<evidence type="ECO:0000259" key="10">
    <source>
        <dbReference type="Pfam" id="PF13231"/>
    </source>
</evidence>
<feature type="domain" description="Glycosyltransferase RgtA/B/C/D-like" evidence="10">
    <location>
        <begin position="20"/>
        <end position="174"/>
    </location>
</feature>
<keyword evidence="4" id="KW-0808">Transferase</keyword>
<dbReference type="InterPro" id="IPR050297">
    <property type="entry name" value="LipidA_mod_glycosyltrf_83"/>
</dbReference>
<keyword evidence="12" id="KW-1185">Reference proteome</keyword>
<dbReference type="GO" id="GO:0010041">
    <property type="term" value="P:response to iron(III) ion"/>
    <property type="evidence" value="ECO:0007669"/>
    <property type="project" value="TreeGrafter"/>
</dbReference>
<feature type="transmembrane region" description="Helical" evidence="9">
    <location>
        <begin position="259"/>
        <end position="277"/>
    </location>
</feature>
<feature type="transmembrane region" description="Helical" evidence="9">
    <location>
        <begin position="284"/>
        <end position="305"/>
    </location>
</feature>
<feature type="transmembrane region" description="Helical" evidence="9">
    <location>
        <begin position="123"/>
        <end position="149"/>
    </location>
</feature>
<feature type="region of interest" description="Disordered" evidence="8">
    <location>
        <begin position="446"/>
        <end position="468"/>
    </location>
</feature>
<keyword evidence="5 9" id="KW-0812">Transmembrane</keyword>
<dbReference type="PANTHER" id="PTHR33908">
    <property type="entry name" value="MANNOSYLTRANSFERASE YKCB-RELATED"/>
    <property type="match status" value="1"/>
</dbReference>
<dbReference type="GO" id="GO:0016763">
    <property type="term" value="F:pentosyltransferase activity"/>
    <property type="evidence" value="ECO:0007669"/>
    <property type="project" value="TreeGrafter"/>
</dbReference>
<organism evidence="11 12">
    <name type="scientific">Desulforhabdus amnigena</name>
    <dbReference type="NCBI Taxonomy" id="40218"/>
    <lineage>
        <taxon>Bacteria</taxon>
        <taxon>Pseudomonadati</taxon>
        <taxon>Thermodesulfobacteriota</taxon>
        <taxon>Syntrophobacteria</taxon>
        <taxon>Syntrophobacterales</taxon>
        <taxon>Syntrophobacteraceae</taxon>
        <taxon>Desulforhabdus</taxon>
    </lineage>
</organism>
<sequence>MLVTGNFLEPSLEFQPHWTKPPLTYWGIAGGMMLLGQNTWGARAFQILAFCLTVFCVYGLAGCLWGKDVAPYAALVYATSPFPLGAANSVNADTLLTLWESLALLCFWIGIRRDGSWAFHLMWLCLGGAFLTKGPPGLMPLLSILPIYWLLRKKTREDFPSLFPAAGILLFVLVGLGWYLFEIMTHEGLLQYWTRDEVVARIASNEFHRNSEWYKPFTIYGPVLIFGGLPWIGLIVWRLKAIPWPKGCWTDVGYWKQNPEWLFLLLSFFLPLLIFSLSRSRLPLYVLPLFVPLAVALGKGVHWLMTRGKVSLATINHLALLAVALVVVGKGVMAYRASPRNMGQLARAVQEARREVHGAHLYFVDDKPMYGLQFYLKDQFTRVVHEDVEPESPSIIHVSQLPARIQADCSKGMLAMLLMARDQLGRIQEIFPPEFMQDVKLENKTPTGTLSASSEAGDTGKESRPSGARFAVKEIDKKWALVFPCPQP</sequence>
<comment type="caution">
    <text evidence="11">The sequence shown here is derived from an EMBL/GenBank/DDBJ whole genome shotgun (WGS) entry which is preliminary data.</text>
</comment>
<dbReference type="PANTHER" id="PTHR33908:SF3">
    <property type="entry name" value="UNDECAPRENYL PHOSPHATE-ALPHA-4-AMINO-4-DEOXY-L-ARABINOSE ARABINOSYL TRANSFERASE"/>
    <property type="match status" value="1"/>
</dbReference>
<evidence type="ECO:0000313" key="12">
    <source>
        <dbReference type="Proteomes" id="UP001144372"/>
    </source>
</evidence>
<proteinExistence type="predicted"/>
<name>A0A9W6FT90_9BACT</name>
<evidence type="ECO:0000256" key="1">
    <source>
        <dbReference type="ARBA" id="ARBA00004651"/>
    </source>
</evidence>
<evidence type="ECO:0000256" key="5">
    <source>
        <dbReference type="ARBA" id="ARBA00022692"/>
    </source>
</evidence>
<keyword evidence="2" id="KW-1003">Cell membrane</keyword>
<evidence type="ECO:0000256" key="8">
    <source>
        <dbReference type="SAM" id="MobiDB-lite"/>
    </source>
</evidence>
<keyword evidence="3" id="KW-0328">Glycosyltransferase</keyword>
<dbReference type="Pfam" id="PF13231">
    <property type="entry name" value="PMT_2"/>
    <property type="match status" value="1"/>
</dbReference>
<feature type="transmembrane region" description="Helical" evidence="9">
    <location>
        <begin position="47"/>
        <end position="67"/>
    </location>
</feature>
<feature type="transmembrane region" description="Helical" evidence="9">
    <location>
        <begin position="161"/>
        <end position="181"/>
    </location>
</feature>
<dbReference type="GO" id="GO:0009103">
    <property type="term" value="P:lipopolysaccharide biosynthetic process"/>
    <property type="evidence" value="ECO:0007669"/>
    <property type="project" value="TreeGrafter"/>
</dbReference>
<evidence type="ECO:0000256" key="2">
    <source>
        <dbReference type="ARBA" id="ARBA00022475"/>
    </source>
</evidence>